<dbReference type="EMBL" id="PYGD01000009">
    <property type="protein sequence ID" value="PSK90137.1"/>
    <property type="molecule type" value="Genomic_DNA"/>
</dbReference>
<dbReference type="Gene3D" id="1.10.10.10">
    <property type="entry name" value="Winged helix-like DNA-binding domain superfamily/Winged helix DNA-binding domain"/>
    <property type="match status" value="2"/>
</dbReference>
<sequence>MNLQAIKHFCAYQERCHSEVRSKLLELSFRGEALEEAISTLISEGFLNEERFARSYTGGKFRILKWGRRKIVQQLKLKQVSEYCIRKGLTEIDEADYYETLAGLAAQKLHELRQERSERIRNQKTIRYLVQKGYETGLILEVLQTKFTEGE</sequence>
<dbReference type="Pfam" id="PF21981">
    <property type="entry name" value="RecX_HTH3"/>
    <property type="match status" value="1"/>
</dbReference>
<gene>
    <name evidence="7" type="ORF">B0I18_109143</name>
</gene>
<evidence type="ECO:0000259" key="5">
    <source>
        <dbReference type="Pfam" id="PF02631"/>
    </source>
</evidence>
<dbReference type="InterPro" id="IPR053924">
    <property type="entry name" value="RecX_HTH_2nd"/>
</dbReference>
<evidence type="ECO:0000256" key="3">
    <source>
        <dbReference type="ARBA" id="ARBA00018111"/>
    </source>
</evidence>
<dbReference type="InterPro" id="IPR003783">
    <property type="entry name" value="Regulatory_RecX"/>
</dbReference>
<accession>A0A2P8CYX7</accession>
<dbReference type="GO" id="GO:0006282">
    <property type="term" value="P:regulation of DNA repair"/>
    <property type="evidence" value="ECO:0007669"/>
    <property type="project" value="InterPro"/>
</dbReference>
<proteinExistence type="inferred from homology"/>
<protein>
    <recommendedName>
        <fullName evidence="3">Regulatory protein RecX</fullName>
    </recommendedName>
</protein>
<dbReference type="Proteomes" id="UP000240572">
    <property type="component" value="Unassembled WGS sequence"/>
</dbReference>
<dbReference type="Pfam" id="PF02631">
    <property type="entry name" value="RecX_HTH2"/>
    <property type="match status" value="1"/>
</dbReference>
<keyword evidence="8" id="KW-1185">Reference proteome</keyword>
<keyword evidence="4" id="KW-0963">Cytoplasm</keyword>
<dbReference type="OrthoDB" id="1523826at2"/>
<comment type="caution">
    <text evidence="7">The sequence shown here is derived from an EMBL/GenBank/DDBJ whole genome shotgun (WGS) entry which is preliminary data.</text>
</comment>
<name>A0A2P8CYX7_9BACT</name>
<evidence type="ECO:0000313" key="8">
    <source>
        <dbReference type="Proteomes" id="UP000240572"/>
    </source>
</evidence>
<reference evidence="7 8" key="1">
    <citation type="submission" date="2018-03" db="EMBL/GenBank/DDBJ databases">
        <title>Genomic Encyclopedia of Type Strains, Phase III (KMG-III): the genomes of soil and plant-associated and newly described type strains.</title>
        <authorList>
            <person name="Whitman W."/>
        </authorList>
    </citation>
    <scope>NUCLEOTIDE SEQUENCE [LARGE SCALE GENOMIC DNA]</scope>
    <source>
        <strain evidence="7 8">CGMCC 1.12700</strain>
    </source>
</reference>
<evidence type="ECO:0000259" key="6">
    <source>
        <dbReference type="Pfam" id="PF21981"/>
    </source>
</evidence>
<comment type="subcellular location">
    <subcellularLocation>
        <location evidence="1">Cytoplasm</location>
    </subcellularLocation>
</comment>
<dbReference type="RefSeq" id="WP_106524477.1">
    <property type="nucleotide sequence ID" value="NZ_PYGD01000009.1"/>
</dbReference>
<feature type="domain" description="RecX third three-helical" evidence="6">
    <location>
        <begin position="96"/>
        <end position="143"/>
    </location>
</feature>
<evidence type="ECO:0000256" key="2">
    <source>
        <dbReference type="ARBA" id="ARBA00009695"/>
    </source>
</evidence>
<dbReference type="PANTHER" id="PTHR33602">
    <property type="entry name" value="REGULATORY PROTEIN RECX FAMILY PROTEIN"/>
    <property type="match status" value="1"/>
</dbReference>
<organism evidence="7 8">
    <name type="scientific">Taibaiella chishuiensis</name>
    <dbReference type="NCBI Taxonomy" id="1434707"/>
    <lineage>
        <taxon>Bacteria</taxon>
        <taxon>Pseudomonadati</taxon>
        <taxon>Bacteroidota</taxon>
        <taxon>Chitinophagia</taxon>
        <taxon>Chitinophagales</taxon>
        <taxon>Chitinophagaceae</taxon>
        <taxon>Taibaiella</taxon>
    </lineage>
</organism>
<comment type="similarity">
    <text evidence="2">Belongs to the RecX family.</text>
</comment>
<feature type="domain" description="RecX second three-helical" evidence="5">
    <location>
        <begin position="48"/>
        <end position="89"/>
    </location>
</feature>
<dbReference type="InterPro" id="IPR036388">
    <property type="entry name" value="WH-like_DNA-bd_sf"/>
</dbReference>
<dbReference type="InterPro" id="IPR053925">
    <property type="entry name" value="RecX_HTH_3rd"/>
</dbReference>
<evidence type="ECO:0000256" key="4">
    <source>
        <dbReference type="ARBA" id="ARBA00022490"/>
    </source>
</evidence>
<dbReference type="PANTHER" id="PTHR33602:SF1">
    <property type="entry name" value="REGULATORY PROTEIN RECX FAMILY PROTEIN"/>
    <property type="match status" value="1"/>
</dbReference>
<evidence type="ECO:0000256" key="1">
    <source>
        <dbReference type="ARBA" id="ARBA00004496"/>
    </source>
</evidence>
<dbReference type="GO" id="GO:0005737">
    <property type="term" value="C:cytoplasm"/>
    <property type="evidence" value="ECO:0007669"/>
    <property type="project" value="UniProtKB-SubCell"/>
</dbReference>
<dbReference type="AlphaFoldDB" id="A0A2P8CYX7"/>
<evidence type="ECO:0000313" key="7">
    <source>
        <dbReference type="EMBL" id="PSK90137.1"/>
    </source>
</evidence>